<dbReference type="RefSeq" id="WP_035629001.1">
    <property type="nucleotide sequence ID" value="NZ_JMIU01000001.1"/>
</dbReference>
<dbReference type="EMBL" id="JMIU01000001">
    <property type="protein sequence ID" value="KDN96080.1"/>
    <property type="molecule type" value="Genomic_DNA"/>
</dbReference>
<evidence type="ECO:0000259" key="3">
    <source>
        <dbReference type="PROSITE" id="PS51677"/>
    </source>
</evidence>
<comment type="subcellular location">
    <subcellularLocation>
        <location evidence="1">Secreted</location>
    </subcellularLocation>
</comment>
<dbReference type="Gene3D" id="3.20.20.370">
    <property type="entry name" value="Glycoside hydrolase/deacetylase"/>
    <property type="match status" value="1"/>
</dbReference>
<protein>
    <recommendedName>
        <fullName evidence="3">NodB homology domain-containing protein</fullName>
    </recommendedName>
</protein>
<name>A0A067A144_HYDMR</name>
<proteinExistence type="predicted"/>
<reference evidence="4 5" key="1">
    <citation type="submission" date="2014-04" db="EMBL/GenBank/DDBJ databases">
        <title>Draft genome sequence of Hydrogenovibrio marinus MH-110, a model organism for aerobic H2 metabolism.</title>
        <authorList>
            <person name="Cha H.J."/>
            <person name="Jo B.H."/>
            <person name="Hwang B.H."/>
        </authorList>
    </citation>
    <scope>NUCLEOTIDE SEQUENCE [LARGE SCALE GENOMIC DNA]</scope>
    <source>
        <strain evidence="4 5">MH-110</strain>
    </source>
</reference>
<accession>A0A067A144</accession>
<organism evidence="4 5">
    <name type="scientific">Hydrogenovibrio marinus</name>
    <dbReference type="NCBI Taxonomy" id="28885"/>
    <lineage>
        <taxon>Bacteria</taxon>
        <taxon>Pseudomonadati</taxon>
        <taxon>Pseudomonadota</taxon>
        <taxon>Gammaproteobacteria</taxon>
        <taxon>Thiotrichales</taxon>
        <taxon>Piscirickettsiaceae</taxon>
        <taxon>Hydrogenovibrio</taxon>
    </lineage>
</organism>
<dbReference type="STRING" id="28885.EI16_07265"/>
<dbReference type="PROSITE" id="PS51677">
    <property type="entry name" value="NODB"/>
    <property type="match status" value="1"/>
</dbReference>
<dbReference type="GO" id="GO:0016810">
    <property type="term" value="F:hydrolase activity, acting on carbon-nitrogen (but not peptide) bonds"/>
    <property type="evidence" value="ECO:0007669"/>
    <property type="project" value="InterPro"/>
</dbReference>
<dbReference type="SUPFAM" id="SSF88713">
    <property type="entry name" value="Glycoside hydrolase/deacetylase"/>
    <property type="match status" value="1"/>
</dbReference>
<dbReference type="InterPro" id="IPR011330">
    <property type="entry name" value="Glyco_hydro/deAcase_b/a-brl"/>
</dbReference>
<sequence>GEDKLPSTSIRLDQFDAQLDYLADNHFHVWSLSKLVAALKNHTPIPEKTVVLTVDDAWKSVYTAAYPRMKARGWPMTIFVNTSPVDKGYKSNMTWDQMREMQQHGMEFANHTKTHDFLIQTGNESLTAWHKRVEDDINAAQARLKKELGTNSNDMKLLSYPYGEFSEGLAQQVKQMGYTAVAQNSGAVGYDSNMLALMRFPMSETYGDIKSFKVKVNTQVLPVKHYEPFDPEVKQNPPRLTLHFATPQKGIQCFNHKGEPLQLRWETPLTLVVQDKEKLSPPRDRYACTQPTADGKWRWFSHSWIIQEKRD</sequence>
<evidence type="ECO:0000313" key="4">
    <source>
        <dbReference type="EMBL" id="KDN96080.1"/>
    </source>
</evidence>
<dbReference type="PANTHER" id="PTHR34216">
    <property type="match status" value="1"/>
</dbReference>
<dbReference type="InterPro" id="IPR002509">
    <property type="entry name" value="NODB_dom"/>
</dbReference>
<dbReference type="PANTHER" id="PTHR34216:SF3">
    <property type="entry name" value="POLY-BETA-1,6-N-ACETYL-D-GLUCOSAMINE N-DEACETYLASE"/>
    <property type="match status" value="1"/>
</dbReference>
<dbReference type="GO" id="GO:0005576">
    <property type="term" value="C:extracellular region"/>
    <property type="evidence" value="ECO:0007669"/>
    <property type="project" value="UniProtKB-SubCell"/>
</dbReference>
<dbReference type="AlphaFoldDB" id="A0A067A144"/>
<dbReference type="Pfam" id="PF01522">
    <property type="entry name" value="Polysacc_deac_1"/>
    <property type="match status" value="1"/>
</dbReference>
<evidence type="ECO:0000256" key="2">
    <source>
        <dbReference type="ARBA" id="ARBA00022729"/>
    </source>
</evidence>
<dbReference type="GO" id="GO:0005975">
    <property type="term" value="P:carbohydrate metabolic process"/>
    <property type="evidence" value="ECO:0007669"/>
    <property type="project" value="InterPro"/>
</dbReference>
<keyword evidence="2" id="KW-0732">Signal</keyword>
<dbReference type="InterPro" id="IPR051398">
    <property type="entry name" value="Polysacch_Deacetylase"/>
</dbReference>
<keyword evidence="5" id="KW-1185">Reference proteome</keyword>
<dbReference type="CDD" id="cd10973">
    <property type="entry name" value="CE4_DAC_u4_5s"/>
    <property type="match status" value="1"/>
</dbReference>
<feature type="domain" description="NodB homology" evidence="3">
    <location>
        <begin position="48"/>
        <end position="254"/>
    </location>
</feature>
<dbReference type="Proteomes" id="UP000027341">
    <property type="component" value="Unassembled WGS sequence"/>
</dbReference>
<evidence type="ECO:0000313" key="5">
    <source>
        <dbReference type="Proteomes" id="UP000027341"/>
    </source>
</evidence>
<gene>
    <name evidence="4" type="ORF">EI16_07265</name>
</gene>
<comment type="caution">
    <text evidence="4">The sequence shown here is derived from an EMBL/GenBank/DDBJ whole genome shotgun (WGS) entry which is preliminary data.</text>
</comment>
<evidence type="ECO:0000256" key="1">
    <source>
        <dbReference type="ARBA" id="ARBA00004613"/>
    </source>
</evidence>
<feature type="non-terminal residue" evidence="4">
    <location>
        <position position="1"/>
    </location>
</feature>